<proteinExistence type="predicted"/>
<dbReference type="AlphaFoldDB" id="A0A9X8WMW4"/>
<organism evidence="1 2">
    <name type="scientific">Peribacillus simplex</name>
    <dbReference type="NCBI Taxonomy" id="1478"/>
    <lineage>
        <taxon>Bacteria</taxon>
        <taxon>Bacillati</taxon>
        <taxon>Bacillota</taxon>
        <taxon>Bacilli</taxon>
        <taxon>Bacillales</taxon>
        <taxon>Bacillaceae</taxon>
        <taxon>Peribacillus</taxon>
    </lineage>
</organism>
<protein>
    <submittedName>
        <fullName evidence="1">Uncharacterized protein</fullName>
    </submittedName>
</protein>
<name>A0A9X8WMW4_9BACI</name>
<accession>A0A9X8WMW4</accession>
<dbReference type="EMBL" id="FTMX01000009">
    <property type="protein sequence ID" value="SIS02098.1"/>
    <property type="molecule type" value="Genomic_DNA"/>
</dbReference>
<evidence type="ECO:0000313" key="1">
    <source>
        <dbReference type="EMBL" id="SIS02098.1"/>
    </source>
</evidence>
<sequence length="80" mass="10096">MNCRVYLNLSIIIDRFRYFFHSNPAVYFRCFSWTSYFLNDYTSNLRFCFYFYKKTTLETDTAVLRLAFWEHRYFYSIHFL</sequence>
<dbReference type="Proteomes" id="UP000185829">
    <property type="component" value="Unassembled WGS sequence"/>
</dbReference>
<gene>
    <name evidence="1" type="ORF">SAMN05878482_109101</name>
</gene>
<comment type="caution">
    <text evidence="1">The sequence shown here is derived from an EMBL/GenBank/DDBJ whole genome shotgun (WGS) entry which is preliminary data.</text>
</comment>
<reference evidence="1 2" key="1">
    <citation type="submission" date="2017-01" db="EMBL/GenBank/DDBJ databases">
        <authorList>
            <person name="Varghese N."/>
            <person name="Submissions S."/>
        </authorList>
    </citation>
    <scope>NUCLEOTIDE SEQUENCE [LARGE SCALE GENOMIC DNA]</scope>
    <source>
        <strain evidence="1 2">RUG2-6</strain>
    </source>
</reference>
<evidence type="ECO:0000313" key="2">
    <source>
        <dbReference type="Proteomes" id="UP000185829"/>
    </source>
</evidence>